<dbReference type="Proteomes" id="UP000238164">
    <property type="component" value="Chromosome 1"/>
</dbReference>
<dbReference type="InterPro" id="IPR020476">
    <property type="entry name" value="Nudix_hydrolase"/>
</dbReference>
<keyword evidence="2 3" id="KW-0378">Hydrolase</keyword>
<evidence type="ECO:0000256" key="2">
    <source>
        <dbReference type="ARBA" id="ARBA00022801"/>
    </source>
</evidence>
<dbReference type="GO" id="GO:0016787">
    <property type="term" value="F:hydrolase activity"/>
    <property type="evidence" value="ECO:0007669"/>
    <property type="project" value="UniProtKB-KW"/>
</dbReference>
<dbReference type="AlphaFoldDB" id="A0A2N9JLL4"/>
<evidence type="ECO:0000313" key="5">
    <source>
        <dbReference type="EMBL" id="SPD88940.1"/>
    </source>
</evidence>
<gene>
    <name evidence="5" type="ORF">MPLG2_3910</name>
</gene>
<reference evidence="5 6" key="1">
    <citation type="submission" date="2018-02" db="EMBL/GenBank/DDBJ databases">
        <authorList>
            <person name="Cohen D.B."/>
            <person name="Kent A.D."/>
        </authorList>
    </citation>
    <scope>NUCLEOTIDE SEQUENCE [LARGE SCALE GENOMIC DNA]</scope>
    <source>
        <strain evidence="5">1</strain>
    </source>
</reference>
<dbReference type="Gene3D" id="3.90.79.10">
    <property type="entry name" value="Nucleoside Triphosphate Pyrophosphohydrolase"/>
    <property type="match status" value="1"/>
</dbReference>
<comment type="similarity">
    <text evidence="1 3">Belongs to the Nudix hydrolase family.</text>
</comment>
<accession>A0A2N9JLL4</accession>
<dbReference type="RefSeq" id="WP_231935719.1">
    <property type="nucleotide sequence ID" value="NZ_BAAAGO010000016.1"/>
</dbReference>
<dbReference type="PANTHER" id="PTHR43736:SF2">
    <property type="entry name" value="MUTT_NUDIX FAMILY PROTEIN"/>
    <property type="match status" value="1"/>
</dbReference>
<dbReference type="InterPro" id="IPR020084">
    <property type="entry name" value="NUDIX_hydrolase_CS"/>
</dbReference>
<dbReference type="PROSITE" id="PS51462">
    <property type="entry name" value="NUDIX"/>
    <property type="match status" value="1"/>
</dbReference>
<dbReference type="PROSITE" id="PS00893">
    <property type="entry name" value="NUDIX_BOX"/>
    <property type="match status" value="1"/>
</dbReference>
<dbReference type="InterPro" id="IPR000086">
    <property type="entry name" value="NUDIX_hydrolase_dom"/>
</dbReference>
<dbReference type="EMBL" id="LT985188">
    <property type="protein sequence ID" value="SPD88940.1"/>
    <property type="molecule type" value="Genomic_DNA"/>
</dbReference>
<evidence type="ECO:0000256" key="1">
    <source>
        <dbReference type="ARBA" id="ARBA00005582"/>
    </source>
</evidence>
<dbReference type="SUPFAM" id="SSF55811">
    <property type="entry name" value="Nudix"/>
    <property type="match status" value="1"/>
</dbReference>
<dbReference type="KEGG" id="mgg:MPLG2_3910"/>
<dbReference type="PANTHER" id="PTHR43736">
    <property type="entry name" value="ADP-RIBOSE PYROPHOSPHATASE"/>
    <property type="match status" value="1"/>
</dbReference>
<protein>
    <submittedName>
        <fullName evidence="5">NUDIX domain-containing protein</fullName>
    </submittedName>
</protein>
<dbReference type="Pfam" id="PF00293">
    <property type="entry name" value="NUDIX"/>
    <property type="match status" value="1"/>
</dbReference>
<proteinExistence type="inferred from homology"/>
<name>A0A2N9JLL4_9ACTN</name>
<evidence type="ECO:0000313" key="6">
    <source>
        <dbReference type="Proteomes" id="UP000238164"/>
    </source>
</evidence>
<keyword evidence="6" id="KW-1185">Reference proteome</keyword>
<evidence type="ECO:0000256" key="3">
    <source>
        <dbReference type="RuleBase" id="RU003476"/>
    </source>
</evidence>
<dbReference type="PRINTS" id="PR00502">
    <property type="entry name" value="NUDIXFAMILY"/>
</dbReference>
<feature type="domain" description="Nudix hydrolase" evidence="4">
    <location>
        <begin position="88"/>
        <end position="227"/>
    </location>
</feature>
<dbReference type="CDD" id="cd02883">
    <property type="entry name" value="NUDIX_Hydrolase"/>
    <property type="match status" value="1"/>
</dbReference>
<sequence>MQIVGVVVAGGPGVFVRPLVHGTDPHRLAWELGYRIVRPLSATGMGDDLTLTVQVSAHGRPVTERGSQRRRALDPDLTEEEIGTPLVRQRLAAYSIVLSDRGLLATEFSERTAVPGSWGLPGGGIDAGENPSQAVIREAVEETGQHIEIAHLLDIQTDHWIGRSPAGVIEDFHAVRIIYAATCPAPTDPVVHDVGGTTASTRWVPLHAWQRMHWAAGTRALLDRHLVRLAMELGYRRRWATG</sequence>
<dbReference type="InterPro" id="IPR015797">
    <property type="entry name" value="NUDIX_hydrolase-like_dom_sf"/>
</dbReference>
<organism evidence="5 6">
    <name type="scientific">Micropruina glycogenica</name>
    <dbReference type="NCBI Taxonomy" id="75385"/>
    <lineage>
        <taxon>Bacteria</taxon>
        <taxon>Bacillati</taxon>
        <taxon>Actinomycetota</taxon>
        <taxon>Actinomycetes</taxon>
        <taxon>Propionibacteriales</taxon>
        <taxon>Nocardioidaceae</taxon>
        <taxon>Micropruina</taxon>
    </lineage>
</organism>
<evidence type="ECO:0000259" key="4">
    <source>
        <dbReference type="PROSITE" id="PS51462"/>
    </source>
</evidence>